<dbReference type="GO" id="GO:0032259">
    <property type="term" value="P:methylation"/>
    <property type="evidence" value="ECO:0007669"/>
    <property type="project" value="UniProtKB-KW"/>
</dbReference>
<dbReference type="Gene3D" id="3.40.50.150">
    <property type="entry name" value="Vaccinia Virus protein VP39"/>
    <property type="match status" value="1"/>
</dbReference>
<evidence type="ECO:0000259" key="1">
    <source>
        <dbReference type="Pfam" id="PF05050"/>
    </source>
</evidence>
<dbReference type="EMBL" id="QWDD01000001">
    <property type="protein sequence ID" value="RNJ48679.1"/>
    <property type="molecule type" value="Genomic_DNA"/>
</dbReference>
<keyword evidence="2" id="KW-0489">Methyltransferase</keyword>
<dbReference type="OrthoDB" id="9814604at2"/>
<proteinExistence type="predicted"/>
<dbReference type="InterPro" id="IPR006342">
    <property type="entry name" value="FkbM_mtfrase"/>
</dbReference>
<protein>
    <submittedName>
        <fullName evidence="2">FkbM family methyltransferase</fullName>
    </submittedName>
</protein>
<dbReference type="PANTHER" id="PTHR36973:SF4">
    <property type="entry name" value="NODULATION PROTEIN"/>
    <property type="match status" value="1"/>
</dbReference>
<feature type="domain" description="Methyltransferase FkbM" evidence="1">
    <location>
        <begin position="154"/>
        <end position="239"/>
    </location>
</feature>
<dbReference type="InterPro" id="IPR029063">
    <property type="entry name" value="SAM-dependent_MTases_sf"/>
</dbReference>
<dbReference type="SUPFAM" id="SSF53335">
    <property type="entry name" value="S-adenosyl-L-methionine-dependent methyltransferases"/>
    <property type="match status" value="1"/>
</dbReference>
<dbReference type="AlphaFoldDB" id="A0A3M9XKE9"/>
<reference evidence="2 3" key="1">
    <citation type="submission" date="2018-08" db="EMBL/GenBank/DDBJ databases">
        <title>Genome sequence of Methylocystis hirsuta CSC1, a methanotroph able to accumulate PHAs.</title>
        <authorList>
            <person name="Bordel S."/>
            <person name="Rodriguez E."/>
            <person name="Gancedo J."/>
            <person name="Munoz R."/>
        </authorList>
    </citation>
    <scope>NUCLEOTIDE SEQUENCE [LARGE SCALE GENOMIC DNA]</scope>
    <source>
        <strain evidence="2 3">CSC1</strain>
    </source>
</reference>
<evidence type="ECO:0000313" key="3">
    <source>
        <dbReference type="Proteomes" id="UP000268623"/>
    </source>
</evidence>
<dbReference type="InterPro" id="IPR053188">
    <property type="entry name" value="FkbM_Methyltransferase"/>
</dbReference>
<accession>A0A3M9XKE9</accession>
<name>A0A3M9XKE9_9HYPH</name>
<dbReference type="Pfam" id="PF05050">
    <property type="entry name" value="Methyltransf_21"/>
    <property type="match status" value="1"/>
</dbReference>
<keyword evidence="3" id="KW-1185">Reference proteome</keyword>
<dbReference type="PANTHER" id="PTHR36973">
    <property type="entry name" value="SLL1456 PROTEIN-RELATED"/>
    <property type="match status" value="1"/>
</dbReference>
<organism evidence="2 3">
    <name type="scientific">Methylocystis hirsuta</name>
    <dbReference type="NCBI Taxonomy" id="369798"/>
    <lineage>
        <taxon>Bacteria</taxon>
        <taxon>Pseudomonadati</taxon>
        <taxon>Pseudomonadota</taxon>
        <taxon>Alphaproteobacteria</taxon>
        <taxon>Hyphomicrobiales</taxon>
        <taxon>Methylocystaceae</taxon>
        <taxon>Methylocystis</taxon>
    </lineage>
</organism>
<dbReference type="Proteomes" id="UP000268623">
    <property type="component" value="Unassembled WGS sequence"/>
</dbReference>
<evidence type="ECO:0000313" key="2">
    <source>
        <dbReference type="EMBL" id="RNJ48679.1"/>
    </source>
</evidence>
<dbReference type="RefSeq" id="WP_123174676.1">
    <property type="nucleotide sequence ID" value="NZ_QWDD01000001.1"/>
</dbReference>
<dbReference type="GO" id="GO:0008171">
    <property type="term" value="F:O-methyltransferase activity"/>
    <property type="evidence" value="ECO:0007669"/>
    <property type="project" value="TreeGrafter"/>
</dbReference>
<keyword evidence="2" id="KW-0808">Transferase</keyword>
<sequence>MNPFARLVLELGQLRQSLDTGDFLGYCAALAGNAGAVVKLRTLAPVDKSMRGTIAFAVEGARILVPLDAMARMLNGHDETPTFGGAREMYASNVYLRAFRKGLKADTVVDLGSNRGLFLLLGAKALGARTLVGVEPQAFYTPVFAAAASANGLQAGDYTRYERFASATQRADTITLREIMERHGLSRIGFLKCDIEGGEFDVFLGDPDALRQVDNIGMELHPEEGDADALVRTLKDTGFTVVVTDQFANSIAPAKGHYLYASRTGDLA</sequence>
<gene>
    <name evidence="2" type="ORF">D1O30_02565</name>
</gene>
<comment type="caution">
    <text evidence="2">The sequence shown here is derived from an EMBL/GenBank/DDBJ whole genome shotgun (WGS) entry which is preliminary data.</text>
</comment>